<proteinExistence type="predicted"/>
<evidence type="ECO:0000313" key="1">
    <source>
        <dbReference type="EMBL" id="MBW0481624.1"/>
    </source>
</evidence>
<protein>
    <submittedName>
        <fullName evidence="1">Uncharacterized protein</fullName>
    </submittedName>
</protein>
<dbReference type="OrthoDB" id="2505506at2759"/>
<comment type="caution">
    <text evidence="1">The sequence shown here is derived from an EMBL/GenBank/DDBJ whole genome shotgun (WGS) entry which is preliminary data.</text>
</comment>
<sequence length="139" mass="15910">MRITPVNSPQTQEGRPGTCIYIRNFIPSKDITIGEDNNKLLTFVSINLDEDRKLTLKSLYNPPTSFKGISILNNNLNNNTHQQNSIVIIMDSGLHSKFWNPRGYNHVHSQAKDLIRICSSKDSNFSYPKEHQHLQNCQT</sequence>
<organism evidence="1 2">
    <name type="scientific">Austropuccinia psidii MF-1</name>
    <dbReference type="NCBI Taxonomy" id="1389203"/>
    <lineage>
        <taxon>Eukaryota</taxon>
        <taxon>Fungi</taxon>
        <taxon>Dikarya</taxon>
        <taxon>Basidiomycota</taxon>
        <taxon>Pucciniomycotina</taxon>
        <taxon>Pucciniomycetes</taxon>
        <taxon>Pucciniales</taxon>
        <taxon>Sphaerophragmiaceae</taxon>
        <taxon>Austropuccinia</taxon>
    </lineage>
</organism>
<reference evidence="1" key="1">
    <citation type="submission" date="2021-03" db="EMBL/GenBank/DDBJ databases">
        <title>Draft genome sequence of rust myrtle Austropuccinia psidii MF-1, a brazilian biotype.</title>
        <authorList>
            <person name="Quecine M.C."/>
            <person name="Pachon D.M.R."/>
            <person name="Bonatelli M.L."/>
            <person name="Correr F.H."/>
            <person name="Franceschini L.M."/>
            <person name="Leite T.F."/>
            <person name="Margarido G.R.A."/>
            <person name="Almeida C.A."/>
            <person name="Ferrarezi J.A."/>
            <person name="Labate C.A."/>
        </authorList>
    </citation>
    <scope>NUCLEOTIDE SEQUENCE</scope>
    <source>
        <strain evidence="1">MF-1</strain>
    </source>
</reference>
<dbReference type="EMBL" id="AVOT02006455">
    <property type="protein sequence ID" value="MBW0481624.1"/>
    <property type="molecule type" value="Genomic_DNA"/>
</dbReference>
<gene>
    <name evidence="1" type="ORF">O181_021339</name>
</gene>
<dbReference type="AlphaFoldDB" id="A0A9Q3CCZ0"/>
<dbReference type="InterPro" id="IPR036691">
    <property type="entry name" value="Endo/exonu/phosph_ase_sf"/>
</dbReference>
<evidence type="ECO:0000313" key="2">
    <source>
        <dbReference type="Proteomes" id="UP000765509"/>
    </source>
</evidence>
<accession>A0A9Q3CCZ0</accession>
<name>A0A9Q3CCZ0_9BASI</name>
<dbReference type="Gene3D" id="3.60.10.10">
    <property type="entry name" value="Endonuclease/exonuclease/phosphatase"/>
    <property type="match status" value="1"/>
</dbReference>
<keyword evidence="2" id="KW-1185">Reference proteome</keyword>
<dbReference type="Proteomes" id="UP000765509">
    <property type="component" value="Unassembled WGS sequence"/>
</dbReference>